<evidence type="ECO:0000256" key="3">
    <source>
        <dbReference type="ARBA" id="ARBA00023015"/>
    </source>
</evidence>
<dbReference type="PANTHER" id="PTHR32071:SF122">
    <property type="entry name" value="SIGMA FACTOR"/>
    <property type="match status" value="1"/>
</dbReference>
<dbReference type="Gene3D" id="1.10.10.60">
    <property type="entry name" value="Homeodomain-like"/>
    <property type="match status" value="1"/>
</dbReference>
<dbReference type="InterPro" id="IPR029016">
    <property type="entry name" value="GAF-like_dom_sf"/>
</dbReference>
<evidence type="ECO:0000256" key="2">
    <source>
        <dbReference type="ARBA" id="ARBA00022840"/>
    </source>
</evidence>
<dbReference type="GO" id="GO:0006355">
    <property type="term" value="P:regulation of DNA-templated transcription"/>
    <property type="evidence" value="ECO:0007669"/>
    <property type="project" value="InterPro"/>
</dbReference>
<dbReference type="SUPFAM" id="SSF46689">
    <property type="entry name" value="Homeodomain-like"/>
    <property type="match status" value="1"/>
</dbReference>
<sequence>MRAAYEGRSASSRSKAVRSSSDCGSEELARARTSFLVDEPVAPGVVREPILASWTRSRHYDVDADRLELPYDSDISMDTVLTRAAGPIVREVADQLTSEPVSLILTDADGVVLDRRSGDGGLTHHLDRIWLAPGFSYAERYVGTNGIGTALEGRGPAQVFGHEHYAEHLEDLACAGAPIRHPVNGKVVGVVDLTCWRSDANMMMMAIASTVAKRIEETLLEQSGRRELALLHDYLIACQRGRGAVFALSDDLLMMNDRARELFDPADQGPLLAEAGEALKSGHRHQVLVDLPSGNTARIQLRPSWTEGDRTGGIAQVQLITNGAVPTPRVTGTTSALPAAVGSGALWTKCCQAVDRHFRSREWLVLEGEPGTGKTTIARATHQGRTPAAHLRVFDAEQLGPRWMAELTEELENGSGGTLVLEHIDRLDTEAVLALSDALEPHRESTDPERPWVVATVSTGSGDPGSGAGAAWRELLALFPSTVEVPPLRHHVEDVADLVPYLIARLTRGAELTCSPEAMRVLMRNRWPGNVEQLYQVLRKVVARRRTGVVTPADLPAETRAITRRVLTPLEAIECDAIVDALLDASGNKAEAARHLGMSRATIYRKIRGYGISMPTSG</sequence>
<dbReference type="SUPFAM" id="SSF52540">
    <property type="entry name" value="P-loop containing nucleoside triphosphate hydrolases"/>
    <property type="match status" value="1"/>
</dbReference>
<evidence type="ECO:0000313" key="8">
    <source>
        <dbReference type="EMBL" id="QJY50379.1"/>
    </source>
</evidence>
<gene>
    <name evidence="8" type="ORF">HOP40_04735</name>
</gene>
<feature type="compositionally biased region" description="Low complexity" evidence="6">
    <location>
        <begin position="8"/>
        <end position="21"/>
    </location>
</feature>
<dbReference type="Pfam" id="PF02954">
    <property type="entry name" value="HTH_8"/>
    <property type="match status" value="1"/>
</dbReference>
<dbReference type="EMBL" id="CP053564">
    <property type="protein sequence ID" value="QJY50379.1"/>
    <property type="molecule type" value="Genomic_DNA"/>
</dbReference>
<evidence type="ECO:0000256" key="4">
    <source>
        <dbReference type="ARBA" id="ARBA00023125"/>
    </source>
</evidence>
<evidence type="ECO:0000256" key="5">
    <source>
        <dbReference type="ARBA" id="ARBA00023163"/>
    </source>
</evidence>
<feature type="region of interest" description="Disordered" evidence="6">
    <location>
        <begin position="1"/>
        <end position="23"/>
    </location>
</feature>
<dbReference type="InterPro" id="IPR003018">
    <property type="entry name" value="GAF"/>
</dbReference>
<accession>A0A6M6JUZ9</accession>
<dbReference type="Gene3D" id="1.10.8.60">
    <property type="match status" value="1"/>
</dbReference>
<dbReference type="CDD" id="cd00009">
    <property type="entry name" value="AAA"/>
    <property type="match status" value="1"/>
</dbReference>
<dbReference type="PRINTS" id="PR01590">
    <property type="entry name" value="HTHFIS"/>
</dbReference>
<dbReference type="Proteomes" id="UP000505377">
    <property type="component" value="Chromosome"/>
</dbReference>
<dbReference type="PANTHER" id="PTHR32071">
    <property type="entry name" value="TRANSCRIPTIONAL REGULATORY PROTEIN"/>
    <property type="match status" value="1"/>
</dbReference>
<dbReference type="InterPro" id="IPR058031">
    <property type="entry name" value="AAA_lid_NorR"/>
</dbReference>
<dbReference type="GO" id="GO:0005524">
    <property type="term" value="F:ATP binding"/>
    <property type="evidence" value="ECO:0007669"/>
    <property type="project" value="UniProtKB-KW"/>
</dbReference>
<dbReference type="Pfam" id="PF01590">
    <property type="entry name" value="GAF"/>
    <property type="match status" value="1"/>
</dbReference>
<dbReference type="InterPro" id="IPR002078">
    <property type="entry name" value="Sigma_54_int"/>
</dbReference>
<dbReference type="GO" id="GO:0043565">
    <property type="term" value="F:sequence-specific DNA binding"/>
    <property type="evidence" value="ECO:0007669"/>
    <property type="project" value="InterPro"/>
</dbReference>
<evidence type="ECO:0000256" key="6">
    <source>
        <dbReference type="SAM" id="MobiDB-lite"/>
    </source>
</evidence>
<proteinExistence type="predicted"/>
<keyword evidence="2" id="KW-0067">ATP-binding</keyword>
<dbReference type="KEGG" id="pbro:HOP40_04735"/>
<dbReference type="AlphaFoldDB" id="A0A6M6JUZ9"/>
<dbReference type="InterPro" id="IPR002197">
    <property type="entry name" value="HTH_Fis"/>
</dbReference>
<dbReference type="InterPro" id="IPR009057">
    <property type="entry name" value="Homeodomain-like_sf"/>
</dbReference>
<evidence type="ECO:0000313" key="9">
    <source>
        <dbReference type="Proteomes" id="UP000505377"/>
    </source>
</evidence>
<feature type="domain" description="Sigma-54 factor interaction" evidence="7">
    <location>
        <begin position="482"/>
        <end position="543"/>
    </location>
</feature>
<organism evidence="8 9">
    <name type="scientific">Pseudonocardia broussonetiae</name>
    <dbReference type="NCBI Taxonomy" id="2736640"/>
    <lineage>
        <taxon>Bacteria</taxon>
        <taxon>Bacillati</taxon>
        <taxon>Actinomycetota</taxon>
        <taxon>Actinomycetes</taxon>
        <taxon>Pseudonocardiales</taxon>
        <taxon>Pseudonocardiaceae</taxon>
        <taxon>Pseudonocardia</taxon>
    </lineage>
</organism>
<protein>
    <submittedName>
        <fullName evidence="8">GAF domain-containing protein</fullName>
    </submittedName>
</protein>
<keyword evidence="9" id="KW-1185">Reference proteome</keyword>
<dbReference type="Gene3D" id="3.30.450.40">
    <property type="match status" value="1"/>
</dbReference>
<dbReference type="Pfam" id="PF25601">
    <property type="entry name" value="AAA_lid_14"/>
    <property type="match status" value="1"/>
</dbReference>
<reference evidence="8 9" key="1">
    <citation type="submission" date="2020-05" db="EMBL/GenBank/DDBJ databases">
        <authorList>
            <person name="Mo P."/>
        </authorList>
    </citation>
    <scope>NUCLEOTIDE SEQUENCE [LARGE SCALE GENOMIC DNA]</scope>
    <source>
        <strain evidence="8 9">Gen01</strain>
    </source>
</reference>
<evidence type="ECO:0000256" key="1">
    <source>
        <dbReference type="ARBA" id="ARBA00022741"/>
    </source>
</evidence>
<dbReference type="PROSITE" id="PS50045">
    <property type="entry name" value="SIGMA54_INTERACT_4"/>
    <property type="match status" value="1"/>
</dbReference>
<keyword evidence="5" id="KW-0804">Transcription</keyword>
<name>A0A6M6JUZ9_9PSEU</name>
<keyword evidence="3" id="KW-0805">Transcription regulation</keyword>
<keyword evidence="4" id="KW-0238">DNA-binding</keyword>
<dbReference type="InterPro" id="IPR027417">
    <property type="entry name" value="P-loop_NTPase"/>
</dbReference>
<dbReference type="Gene3D" id="3.40.50.300">
    <property type="entry name" value="P-loop containing nucleotide triphosphate hydrolases"/>
    <property type="match status" value="1"/>
</dbReference>
<evidence type="ECO:0000259" key="7">
    <source>
        <dbReference type="PROSITE" id="PS50045"/>
    </source>
</evidence>
<keyword evidence="1" id="KW-0547">Nucleotide-binding</keyword>